<name>A0A3D8K356_9BURK</name>
<evidence type="ECO:0000313" key="2">
    <source>
        <dbReference type="Proteomes" id="UP000256838"/>
    </source>
</evidence>
<accession>A0A3D8K356</accession>
<reference evidence="1 2" key="1">
    <citation type="submission" date="2018-08" db="EMBL/GenBank/DDBJ databases">
        <title>Paraburkholderia sp. DHOM06 isolated from forest soil.</title>
        <authorList>
            <person name="Gao Z.-H."/>
            <person name="Qiu L.-H."/>
        </authorList>
    </citation>
    <scope>NUCLEOTIDE SEQUENCE [LARGE SCALE GENOMIC DNA]</scope>
    <source>
        <strain evidence="1 2">DHOM06</strain>
    </source>
</reference>
<gene>
    <name evidence="1" type="ORF">DWV00_07350</name>
</gene>
<dbReference type="AlphaFoldDB" id="A0A3D8K356"/>
<dbReference type="RefSeq" id="WP_115532920.1">
    <property type="nucleotide sequence ID" value="NZ_QRGA01000004.1"/>
</dbReference>
<protein>
    <submittedName>
        <fullName evidence="1">Uncharacterized protein</fullName>
    </submittedName>
</protein>
<keyword evidence="2" id="KW-1185">Reference proteome</keyword>
<sequence length="139" mass="15882">MEPWPNNEKNLDLLGLWSGLLVQLLYTARECTQPDAIRRLRAFGVRNPNTVARNLLGEYAKAHDFAVASGFKLPQSEIERLMHEQGLRDDLSEDFRALAQQYQQLSAAMWPRCGSPQFRWVSRKAQVHFARANALGQES</sequence>
<proteinExistence type="predicted"/>
<comment type="caution">
    <text evidence="1">The sequence shown here is derived from an EMBL/GenBank/DDBJ whole genome shotgun (WGS) entry which is preliminary data.</text>
</comment>
<evidence type="ECO:0000313" key="1">
    <source>
        <dbReference type="EMBL" id="RDU99472.1"/>
    </source>
</evidence>
<dbReference type="Proteomes" id="UP000256838">
    <property type="component" value="Unassembled WGS sequence"/>
</dbReference>
<organism evidence="1 2">
    <name type="scientific">Trinickia dinghuensis</name>
    <dbReference type="NCBI Taxonomy" id="2291023"/>
    <lineage>
        <taxon>Bacteria</taxon>
        <taxon>Pseudomonadati</taxon>
        <taxon>Pseudomonadota</taxon>
        <taxon>Betaproteobacteria</taxon>
        <taxon>Burkholderiales</taxon>
        <taxon>Burkholderiaceae</taxon>
        <taxon>Trinickia</taxon>
    </lineage>
</organism>
<dbReference type="EMBL" id="QRGA01000004">
    <property type="protein sequence ID" value="RDU99472.1"/>
    <property type="molecule type" value="Genomic_DNA"/>
</dbReference>